<dbReference type="Proteomes" id="UP000553059">
    <property type="component" value="Unassembled WGS sequence"/>
</dbReference>
<evidence type="ECO:0000313" key="1">
    <source>
        <dbReference type="EMBL" id="HHY28396.1"/>
    </source>
</evidence>
<evidence type="ECO:0000313" key="2">
    <source>
        <dbReference type="Proteomes" id="UP000553059"/>
    </source>
</evidence>
<sequence>MASDYQLPEVNYSGVIELTVKDLKEMNPRPQSFWNLHELPDDCKALYIPDENDTGGLSVSLCTNPPDGLENYVKKEYIYWLNGKFRMNKCVNQLLEYLHSNINEGGGIELWSLWFGDEMNNIVHHKWSLSQTNNLRLELLEDTDCCLRIIK</sequence>
<dbReference type="EMBL" id="DUTF01000360">
    <property type="protein sequence ID" value="HHY28396.1"/>
    <property type="molecule type" value="Genomic_DNA"/>
</dbReference>
<protein>
    <submittedName>
        <fullName evidence="1">Uncharacterized protein</fullName>
    </submittedName>
</protein>
<comment type="caution">
    <text evidence="1">The sequence shown here is derived from an EMBL/GenBank/DDBJ whole genome shotgun (WGS) entry which is preliminary data.</text>
</comment>
<proteinExistence type="predicted"/>
<organism evidence="1 2">
    <name type="scientific">Desulfitobacterium dehalogenans</name>
    <dbReference type="NCBI Taxonomy" id="36854"/>
    <lineage>
        <taxon>Bacteria</taxon>
        <taxon>Bacillati</taxon>
        <taxon>Bacillota</taxon>
        <taxon>Clostridia</taxon>
        <taxon>Eubacteriales</taxon>
        <taxon>Desulfitobacteriaceae</taxon>
        <taxon>Desulfitobacterium</taxon>
    </lineage>
</organism>
<accession>A0A7C7D7T9</accession>
<name>A0A7C7D7T9_9FIRM</name>
<dbReference type="AlphaFoldDB" id="A0A7C7D7T9"/>
<gene>
    <name evidence="1" type="ORF">GX523_16975</name>
</gene>
<reference evidence="1 2" key="1">
    <citation type="journal article" date="2020" name="Biotechnol. Biofuels">
        <title>New insights from the biogas microbiome by comprehensive genome-resolved metagenomics of nearly 1600 species originating from multiple anaerobic digesters.</title>
        <authorList>
            <person name="Campanaro S."/>
            <person name="Treu L."/>
            <person name="Rodriguez-R L.M."/>
            <person name="Kovalovszki A."/>
            <person name="Ziels R.M."/>
            <person name="Maus I."/>
            <person name="Zhu X."/>
            <person name="Kougias P.G."/>
            <person name="Basile A."/>
            <person name="Luo G."/>
            <person name="Schluter A."/>
            <person name="Konstantinidis K.T."/>
            <person name="Angelidaki I."/>
        </authorList>
    </citation>
    <scope>NUCLEOTIDE SEQUENCE [LARGE SCALE GENOMIC DNA]</scope>
    <source>
        <strain evidence="1">AS05jafATM_4</strain>
    </source>
</reference>